<dbReference type="Pfam" id="PF00378">
    <property type="entry name" value="ECH_1"/>
    <property type="match status" value="1"/>
</dbReference>
<dbReference type="SUPFAM" id="SSF52096">
    <property type="entry name" value="ClpP/crotonase"/>
    <property type="match status" value="1"/>
</dbReference>
<feature type="region of interest" description="Disordered" evidence="2">
    <location>
        <begin position="73"/>
        <end position="94"/>
    </location>
</feature>
<evidence type="ECO:0000313" key="5">
    <source>
        <dbReference type="Proteomes" id="UP000746741"/>
    </source>
</evidence>
<dbReference type="PANTHER" id="PTHR43684">
    <property type="match status" value="1"/>
</dbReference>
<evidence type="ECO:0000313" key="4">
    <source>
        <dbReference type="EMBL" id="NKE19174.1"/>
    </source>
</evidence>
<protein>
    <submittedName>
        <fullName evidence="3">Enoyl-CoA hydratase</fullName>
    </submittedName>
</protein>
<evidence type="ECO:0000256" key="1">
    <source>
        <dbReference type="ARBA" id="ARBA00005254"/>
    </source>
</evidence>
<dbReference type="CDD" id="cd06558">
    <property type="entry name" value="crotonase-like"/>
    <property type="match status" value="1"/>
</dbReference>
<dbReference type="RefSeq" id="WP_168043083.1">
    <property type="nucleotide sequence ID" value="NZ_JAAEDK010000053.1"/>
</dbReference>
<dbReference type="AlphaFoldDB" id="A0A9X9WM84"/>
<dbReference type="Proteomes" id="UP000746741">
    <property type="component" value="Unassembled WGS sequence"/>
</dbReference>
<dbReference type="PANTHER" id="PTHR43684:SF4">
    <property type="entry name" value="ENOYL-COA HYDRATASE_ISOMERASE FAMILY PROTEIN (AFU_ORTHOLOGUE AFUA_1G01890)"/>
    <property type="match status" value="1"/>
</dbReference>
<comment type="similarity">
    <text evidence="1">Belongs to the enoyl-CoA hydratase/isomerase family.</text>
</comment>
<evidence type="ECO:0000313" key="3">
    <source>
        <dbReference type="EMBL" id="MBR0661444.1"/>
    </source>
</evidence>
<comment type="caution">
    <text evidence="3">The sequence shown here is derived from an EMBL/GenBank/DDBJ whole genome shotgun (WGS) entry which is preliminary data.</text>
</comment>
<sequence length="270" mass="28681">MAFTEITYDVADRIATITLNRPEKRNAWSPVTEAEVREAFGLIAADDDVRAVILTGAGSTFCVGADVTGIAGRKPDRPPFTGVTPPPGDPPPVEDLSRRYSYILNIGKPVIAAINGAVAGVGLAVTMYCDLRVMAAGAKLACAFPRRGLIAEHGIAWTLPRAIGPMNAADLLLSGRTITAEEAAAMGLVRVLPAEGFAAAVRTYVADIVENCSPRSLRIIRRQLALAPLQSLSEAIELAETEQAATIGTEDRREGATAFLEKRKPKFTGR</sequence>
<dbReference type="GO" id="GO:0003824">
    <property type="term" value="F:catalytic activity"/>
    <property type="evidence" value="ECO:0007669"/>
    <property type="project" value="UniProtKB-ARBA"/>
</dbReference>
<name>A0A9X9WM84_9PROT</name>
<dbReference type="EMBL" id="JAAEDK010000053">
    <property type="protein sequence ID" value="MBR0661444.1"/>
    <property type="molecule type" value="Genomic_DNA"/>
</dbReference>
<proteinExistence type="inferred from homology"/>
<dbReference type="InterPro" id="IPR001753">
    <property type="entry name" value="Enoyl-CoA_hydra/iso"/>
</dbReference>
<dbReference type="Proteomes" id="UP001138708">
    <property type="component" value="Unassembled WGS sequence"/>
</dbReference>
<feature type="compositionally biased region" description="Pro residues" evidence="2">
    <location>
        <begin position="84"/>
        <end position="93"/>
    </location>
</feature>
<reference evidence="4 5" key="2">
    <citation type="submission" date="2020-02" db="EMBL/GenBank/DDBJ databases">
        <authorList>
            <person name="Sun Q."/>
            <person name="Inoue M."/>
        </authorList>
    </citation>
    <scope>NUCLEOTIDE SEQUENCE [LARGE SCALE GENOMIC DNA]</scope>
    <source>
        <strain evidence="4 5">KCTC 22478</strain>
    </source>
</reference>
<reference evidence="3" key="3">
    <citation type="journal article" date="2021" name="Syst. Appl. Microbiol.">
        <title>Roseomonas hellenica sp. nov., isolated from roots of wild-growing Alkanna tinctoria.</title>
        <authorList>
            <person name="Rat A."/>
            <person name="Naranjo H.D."/>
            <person name="Lebbe L."/>
            <person name="Cnockaert M."/>
            <person name="Krigas N."/>
            <person name="Grigoriadou K."/>
            <person name="Maloupa E."/>
            <person name="Willems A."/>
        </authorList>
    </citation>
    <scope>NUCLEOTIDE SEQUENCE</scope>
    <source>
        <strain evidence="3">LMG 31161</strain>
    </source>
</reference>
<gene>
    <name evidence="4" type="ORF">GWK15_19620</name>
    <name evidence="3" type="ORF">GXW75_19470</name>
</gene>
<evidence type="ECO:0000313" key="6">
    <source>
        <dbReference type="Proteomes" id="UP001138708"/>
    </source>
</evidence>
<evidence type="ECO:0000256" key="2">
    <source>
        <dbReference type="SAM" id="MobiDB-lite"/>
    </source>
</evidence>
<reference evidence="3" key="1">
    <citation type="submission" date="2020-01" db="EMBL/GenBank/DDBJ databases">
        <authorList>
            <person name="Rat A."/>
        </authorList>
    </citation>
    <scope>NUCLEOTIDE SEQUENCE</scope>
    <source>
        <strain evidence="3">LMG 31161</strain>
    </source>
</reference>
<dbReference type="InterPro" id="IPR051053">
    <property type="entry name" value="ECH/Chromodomain_protein"/>
</dbReference>
<dbReference type="InterPro" id="IPR029045">
    <property type="entry name" value="ClpP/crotonase-like_dom_sf"/>
</dbReference>
<accession>A0A9X9WM84</accession>
<organism evidence="3 6">
    <name type="scientific">Neoroseomonas oryzicola</name>
    <dbReference type="NCBI Taxonomy" id="535904"/>
    <lineage>
        <taxon>Bacteria</taxon>
        <taxon>Pseudomonadati</taxon>
        <taxon>Pseudomonadota</taxon>
        <taxon>Alphaproteobacteria</taxon>
        <taxon>Acetobacterales</taxon>
        <taxon>Acetobacteraceae</taxon>
        <taxon>Neoroseomonas</taxon>
    </lineage>
</organism>
<keyword evidence="5" id="KW-1185">Reference proteome</keyword>
<dbReference type="EMBL" id="JAAVUP010000008">
    <property type="protein sequence ID" value="NKE19174.1"/>
    <property type="molecule type" value="Genomic_DNA"/>
</dbReference>
<dbReference type="Gene3D" id="3.90.226.10">
    <property type="entry name" value="2-enoyl-CoA Hydratase, Chain A, domain 1"/>
    <property type="match status" value="1"/>
</dbReference>